<evidence type="ECO:0000313" key="2">
    <source>
        <dbReference type="Proteomes" id="UP000609879"/>
    </source>
</evidence>
<keyword evidence="2" id="KW-1185">Reference proteome</keyword>
<reference evidence="1 2" key="1">
    <citation type="submission" date="2021-01" db="EMBL/GenBank/DDBJ databases">
        <title>Whole genome shotgun sequence of Actinoplanes deccanensis NBRC 13994.</title>
        <authorList>
            <person name="Komaki H."/>
            <person name="Tamura T."/>
        </authorList>
    </citation>
    <scope>NUCLEOTIDE SEQUENCE [LARGE SCALE GENOMIC DNA]</scope>
    <source>
        <strain evidence="1 2">NBRC 13994</strain>
    </source>
</reference>
<organism evidence="1 2">
    <name type="scientific">Paractinoplanes deccanensis</name>
    <dbReference type="NCBI Taxonomy" id="113561"/>
    <lineage>
        <taxon>Bacteria</taxon>
        <taxon>Bacillati</taxon>
        <taxon>Actinomycetota</taxon>
        <taxon>Actinomycetes</taxon>
        <taxon>Micromonosporales</taxon>
        <taxon>Micromonosporaceae</taxon>
        <taxon>Paractinoplanes</taxon>
    </lineage>
</organism>
<dbReference type="RefSeq" id="WP_203774228.1">
    <property type="nucleotide sequence ID" value="NZ_BAAABO010000015.1"/>
</dbReference>
<evidence type="ECO:0000313" key="1">
    <source>
        <dbReference type="EMBL" id="GID78856.1"/>
    </source>
</evidence>
<dbReference type="Proteomes" id="UP000609879">
    <property type="component" value="Unassembled WGS sequence"/>
</dbReference>
<gene>
    <name evidence="1" type="ORF">Ade02nite_74970</name>
</gene>
<protein>
    <submittedName>
        <fullName evidence="1">Uncharacterized protein</fullName>
    </submittedName>
</protein>
<name>A0ABQ3YFQ5_9ACTN</name>
<sequence>MSTLAVVGVVGLLVVLIALTEVIAASLPLLLVITMVPHHERAQLAELIAATDGSRRLRLWPALRAAVAARRR</sequence>
<accession>A0ABQ3YFQ5</accession>
<proteinExistence type="predicted"/>
<dbReference type="EMBL" id="BOMI01000150">
    <property type="protein sequence ID" value="GID78856.1"/>
    <property type="molecule type" value="Genomic_DNA"/>
</dbReference>
<comment type="caution">
    <text evidence="1">The sequence shown here is derived from an EMBL/GenBank/DDBJ whole genome shotgun (WGS) entry which is preliminary data.</text>
</comment>